<proteinExistence type="predicted"/>
<name>A0A2Z2NUI4_9GAMM</name>
<feature type="transmembrane region" description="Helical" evidence="6">
    <location>
        <begin position="117"/>
        <end position="150"/>
    </location>
</feature>
<dbReference type="AlphaFoldDB" id="A0A2Z2NUI4"/>
<dbReference type="OrthoDB" id="9768226at2"/>
<gene>
    <name evidence="8" type="ORF">IMCC3135_24510</name>
</gene>
<feature type="transmembrane region" description="Helical" evidence="6">
    <location>
        <begin position="256"/>
        <end position="275"/>
    </location>
</feature>
<feature type="region of interest" description="Disordered" evidence="5">
    <location>
        <begin position="1"/>
        <end position="43"/>
    </location>
</feature>
<dbReference type="RefSeq" id="WP_088919935.1">
    <property type="nucleotide sequence ID" value="NZ_CP018632.1"/>
</dbReference>
<evidence type="ECO:0000256" key="3">
    <source>
        <dbReference type="ARBA" id="ARBA00022989"/>
    </source>
</evidence>
<dbReference type="InterPro" id="IPR051533">
    <property type="entry name" value="WaaL-like"/>
</dbReference>
<dbReference type="KEGG" id="gai:IMCC3135_24510"/>
<feature type="transmembrane region" description="Helical" evidence="6">
    <location>
        <begin position="296"/>
        <end position="317"/>
    </location>
</feature>
<evidence type="ECO:0000256" key="1">
    <source>
        <dbReference type="ARBA" id="ARBA00004141"/>
    </source>
</evidence>
<feature type="transmembrane region" description="Helical" evidence="6">
    <location>
        <begin position="329"/>
        <end position="351"/>
    </location>
</feature>
<evidence type="ECO:0000256" key="2">
    <source>
        <dbReference type="ARBA" id="ARBA00022692"/>
    </source>
</evidence>
<keyword evidence="3 6" id="KW-1133">Transmembrane helix</keyword>
<sequence length="657" mass="71976">MAFTKSSQHVDDEFSDGLNANGETRAPGAVAADSAEKVSRKGRTRRLWRRGAGESSRVQRKASRYSLRLERKAAEAGDAIAGWPAMEGLIPVLSFLAMPALLVLAITITGGNWPSSILYPIAVGLGLIVGLSALKGVELVVACMIIYLPFSKVFVVPLAPGVNGTNMLILLGLFAAMLRASALRQKLSDWPPGTALVVTFAILSSLSAITITFLPGGRTFFIYNELLSYKAWVDQFIFYFILLMCVRDVESAKRCVVYILIASVLVVLYAVPEMLEKMGRSTIEKSRIGGPQLQSNNFGGFVAYTLLPLVSIFFIYIKDLRAWLLAPYFLLAVKVLITTFSRGAYLAMLLGGFVAGWYKGRGFLALWTALVLCFLLIFPSVIPESIVARMGSLTSEDAGSSAPEEEKLDKSSSTRLVMWRAGAQMILEDPIWGKGFKGFPYLKEDYTEIPVVESDPHSMYLYIGSQMGLPSLALFLLILAYSFNLGRLHSRNKHDRFIKAIGIGGASATACFAVVCIFGSRAVSLNFTANFWAMLVVMQVLKQKMTEAQIAAENVRDPKPPRTNAFIENDSGSRKDRLRKEDKVETAGKEDESFSLFRRKKSRNRTGMRGAAAFQAAEAAIEGSDKDTVDGDSDSPEADKRPRAARRRGAGQRPPGR</sequence>
<organism evidence="8 9">
    <name type="scientific">Granulosicoccus antarcticus IMCC3135</name>
    <dbReference type="NCBI Taxonomy" id="1192854"/>
    <lineage>
        <taxon>Bacteria</taxon>
        <taxon>Pseudomonadati</taxon>
        <taxon>Pseudomonadota</taxon>
        <taxon>Gammaproteobacteria</taxon>
        <taxon>Chromatiales</taxon>
        <taxon>Granulosicoccaceae</taxon>
        <taxon>Granulosicoccus</taxon>
    </lineage>
</organism>
<dbReference type="InterPro" id="IPR007016">
    <property type="entry name" value="O-antigen_ligase-rel_domated"/>
</dbReference>
<evidence type="ECO:0000256" key="4">
    <source>
        <dbReference type="ARBA" id="ARBA00023136"/>
    </source>
</evidence>
<keyword evidence="2 6" id="KW-0812">Transmembrane</keyword>
<dbReference type="EMBL" id="CP018632">
    <property type="protein sequence ID" value="ASJ74969.1"/>
    <property type="molecule type" value="Genomic_DNA"/>
</dbReference>
<feature type="transmembrane region" description="Helical" evidence="6">
    <location>
        <begin position="363"/>
        <end position="382"/>
    </location>
</feature>
<evidence type="ECO:0000313" key="9">
    <source>
        <dbReference type="Proteomes" id="UP000250079"/>
    </source>
</evidence>
<keyword evidence="4 6" id="KW-0472">Membrane</keyword>
<evidence type="ECO:0000256" key="6">
    <source>
        <dbReference type="SAM" id="Phobius"/>
    </source>
</evidence>
<evidence type="ECO:0000313" key="8">
    <source>
        <dbReference type="EMBL" id="ASJ74969.1"/>
    </source>
</evidence>
<feature type="region of interest" description="Disordered" evidence="5">
    <location>
        <begin position="552"/>
        <end position="592"/>
    </location>
</feature>
<feature type="transmembrane region" description="Helical" evidence="6">
    <location>
        <begin position="460"/>
        <end position="485"/>
    </location>
</feature>
<dbReference type="PANTHER" id="PTHR37422">
    <property type="entry name" value="TEICHURONIC ACID BIOSYNTHESIS PROTEIN TUAE"/>
    <property type="match status" value="1"/>
</dbReference>
<dbReference type="GO" id="GO:0016020">
    <property type="term" value="C:membrane"/>
    <property type="evidence" value="ECO:0007669"/>
    <property type="project" value="UniProtKB-SubCell"/>
</dbReference>
<reference evidence="8 9" key="1">
    <citation type="submission" date="2016-12" db="EMBL/GenBank/DDBJ databases">
        <authorList>
            <person name="Song W.-J."/>
            <person name="Kurnit D.M."/>
        </authorList>
    </citation>
    <scope>NUCLEOTIDE SEQUENCE [LARGE SCALE GENOMIC DNA]</scope>
    <source>
        <strain evidence="8 9">IMCC3135</strain>
    </source>
</reference>
<feature type="compositionally biased region" description="Basic and acidic residues" evidence="5">
    <location>
        <begin position="571"/>
        <end position="592"/>
    </location>
</feature>
<protein>
    <recommendedName>
        <fullName evidence="7">O-antigen ligase-related domain-containing protein</fullName>
    </recommendedName>
</protein>
<dbReference type="Proteomes" id="UP000250079">
    <property type="component" value="Chromosome"/>
</dbReference>
<dbReference type="Pfam" id="PF04932">
    <property type="entry name" value="Wzy_C"/>
    <property type="match status" value="1"/>
</dbReference>
<comment type="subcellular location">
    <subcellularLocation>
        <location evidence="1">Membrane</location>
        <topology evidence="1">Multi-pass membrane protein</topology>
    </subcellularLocation>
</comment>
<keyword evidence="9" id="KW-1185">Reference proteome</keyword>
<dbReference type="PANTHER" id="PTHR37422:SF13">
    <property type="entry name" value="LIPOPOLYSACCHARIDE BIOSYNTHESIS PROTEIN PA4999-RELATED"/>
    <property type="match status" value="1"/>
</dbReference>
<accession>A0A2Z2NUI4</accession>
<evidence type="ECO:0000256" key="5">
    <source>
        <dbReference type="SAM" id="MobiDB-lite"/>
    </source>
</evidence>
<feature type="transmembrane region" description="Helical" evidence="6">
    <location>
        <begin position="162"/>
        <end position="182"/>
    </location>
</feature>
<feature type="transmembrane region" description="Helical" evidence="6">
    <location>
        <begin position="226"/>
        <end position="244"/>
    </location>
</feature>
<feature type="transmembrane region" description="Helical" evidence="6">
    <location>
        <begin position="89"/>
        <end position="111"/>
    </location>
</feature>
<feature type="transmembrane region" description="Helical" evidence="6">
    <location>
        <begin position="497"/>
        <end position="518"/>
    </location>
</feature>
<feature type="transmembrane region" description="Helical" evidence="6">
    <location>
        <begin position="194"/>
        <end position="214"/>
    </location>
</feature>
<feature type="region of interest" description="Disordered" evidence="5">
    <location>
        <begin position="617"/>
        <end position="657"/>
    </location>
</feature>
<feature type="compositionally biased region" description="Basic residues" evidence="5">
    <location>
        <begin position="643"/>
        <end position="657"/>
    </location>
</feature>
<evidence type="ECO:0000259" key="7">
    <source>
        <dbReference type="Pfam" id="PF04932"/>
    </source>
</evidence>
<feature type="domain" description="O-antigen ligase-related" evidence="7">
    <location>
        <begin position="329"/>
        <end position="476"/>
    </location>
</feature>